<reference evidence="2 3" key="1">
    <citation type="submission" date="2019-02" db="EMBL/GenBank/DDBJ databases">
        <title>Deep-cultivation of Planctomycetes and their phenomic and genomic characterization uncovers novel biology.</title>
        <authorList>
            <person name="Wiegand S."/>
            <person name="Jogler M."/>
            <person name="Boedeker C."/>
            <person name="Pinto D."/>
            <person name="Vollmers J."/>
            <person name="Rivas-Marin E."/>
            <person name="Kohn T."/>
            <person name="Peeters S.H."/>
            <person name="Heuer A."/>
            <person name="Rast P."/>
            <person name="Oberbeckmann S."/>
            <person name="Bunk B."/>
            <person name="Jeske O."/>
            <person name="Meyerdierks A."/>
            <person name="Storesund J.E."/>
            <person name="Kallscheuer N."/>
            <person name="Luecker S."/>
            <person name="Lage O.M."/>
            <person name="Pohl T."/>
            <person name="Merkel B.J."/>
            <person name="Hornburger P."/>
            <person name="Mueller R.-W."/>
            <person name="Bruemmer F."/>
            <person name="Labrenz M."/>
            <person name="Spormann A.M."/>
            <person name="Op den Camp H."/>
            <person name="Overmann J."/>
            <person name="Amann R."/>
            <person name="Jetten M.S.M."/>
            <person name="Mascher T."/>
            <person name="Medema M.H."/>
            <person name="Devos D.P."/>
            <person name="Kaster A.-K."/>
            <person name="Ovreas L."/>
            <person name="Rohde M."/>
            <person name="Galperin M.Y."/>
            <person name="Jogler C."/>
        </authorList>
    </citation>
    <scope>NUCLEOTIDE SEQUENCE [LARGE SCALE GENOMIC DNA]</scope>
    <source>
        <strain evidence="2 3">Mal48</strain>
    </source>
</reference>
<dbReference type="EMBL" id="CP036267">
    <property type="protein sequence ID" value="QDT35240.1"/>
    <property type="molecule type" value="Genomic_DNA"/>
</dbReference>
<dbReference type="AlphaFoldDB" id="A0A517QUB8"/>
<feature type="transmembrane region" description="Helical" evidence="1">
    <location>
        <begin position="55"/>
        <end position="75"/>
    </location>
</feature>
<keyword evidence="1" id="KW-0812">Transmembrane</keyword>
<keyword evidence="1" id="KW-1133">Transmembrane helix</keyword>
<keyword evidence="1" id="KW-0472">Membrane</keyword>
<dbReference type="Proteomes" id="UP000315724">
    <property type="component" value="Chromosome"/>
</dbReference>
<gene>
    <name evidence="2" type="ORF">Mal48_45160</name>
</gene>
<proteinExistence type="predicted"/>
<accession>A0A517QUB8</accession>
<evidence type="ECO:0000313" key="2">
    <source>
        <dbReference type="EMBL" id="QDT35240.1"/>
    </source>
</evidence>
<feature type="transmembrane region" description="Helical" evidence="1">
    <location>
        <begin position="242"/>
        <end position="265"/>
    </location>
</feature>
<feature type="transmembrane region" description="Helical" evidence="1">
    <location>
        <begin position="210"/>
        <end position="236"/>
    </location>
</feature>
<dbReference type="KEGG" id="tpol:Mal48_45160"/>
<protein>
    <submittedName>
        <fullName evidence="2">Uncharacterized protein</fullName>
    </submittedName>
</protein>
<sequence>MALFERKRFVWNEPWFFQQRIRTTKSWVNLVLLLSAIAGGLGALLYFSVPAGQQPNLFEIIGMSLGAAAAVWWVLDGTETRRQAVLMEDSIVVGGDMGKYSSPETFKLAEIPGAAIVMPEESKWPEPALFFHYDGEEQAIGIDRKAGLSRLAQALHDVGLPIRLDGWEPGGESEFAKEFAWEADPNTVTGKAKIETLPERTPSLMTPGGIIVAIITQCWAIVLWLVIVAAAVYYGYQNFNNLGVVRLGLLIVMSIGTMYIAGVYTDRYASAKTAKGLTRMATDQIRKRDGLQVDPDAEILLPVEIFTRDQFDKSVQKIHEMGFLQADKAGQRMLYEGKKERWSIPTESIYSIKIEEVQTGTPGQSAIGALNYYVVVTFAAEDKQEFGFRFSERDYGEFDDIKRAQGGISIFDEFDFLVSSN</sequence>
<evidence type="ECO:0000313" key="3">
    <source>
        <dbReference type="Proteomes" id="UP000315724"/>
    </source>
</evidence>
<dbReference type="RefSeq" id="WP_145204483.1">
    <property type="nucleotide sequence ID" value="NZ_CP036267.1"/>
</dbReference>
<organism evidence="2 3">
    <name type="scientific">Thalassoglobus polymorphus</name>
    <dbReference type="NCBI Taxonomy" id="2527994"/>
    <lineage>
        <taxon>Bacteria</taxon>
        <taxon>Pseudomonadati</taxon>
        <taxon>Planctomycetota</taxon>
        <taxon>Planctomycetia</taxon>
        <taxon>Planctomycetales</taxon>
        <taxon>Planctomycetaceae</taxon>
        <taxon>Thalassoglobus</taxon>
    </lineage>
</organism>
<feature type="transmembrane region" description="Helical" evidence="1">
    <location>
        <begin position="27"/>
        <end position="49"/>
    </location>
</feature>
<dbReference type="OrthoDB" id="250561at2"/>
<keyword evidence="3" id="KW-1185">Reference proteome</keyword>
<evidence type="ECO:0000256" key="1">
    <source>
        <dbReference type="SAM" id="Phobius"/>
    </source>
</evidence>
<name>A0A517QUB8_9PLAN</name>